<gene>
    <name evidence="2" type="ORF">JMJ56_29440</name>
</gene>
<dbReference type="EMBL" id="JAETWB010000047">
    <property type="protein sequence ID" value="MBL6082105.1"/>
    <property type="molecule type" value="Genomic_DNA"/>
</dbReference>
<comment type="caution">
    <text evidence="2">The sequence shown here is derived from an EMBL/GenBank/DDBJ whole genome shotgun (WGS) entry which is preliminary data.</text>
</comment>
<evidence type="ECO:0008006" key="4">
    <source>
        <dbReference type="Google" id="ProtNLM"/>
    </source>
</evidence>
<evidence type="ECO:0000313" key="3">
    <source>
        <dbReference type="Proteomes" id="UP000660885"/>
    </source>
</evidence>
<proteinExistence type="predicted"/>
<sequence length="126" mass="12904">MNRRIMLGAALLTGTAGSAALASPVPLHPDAALIALCQAHPALVDALNSDDRDCDDSNPHWVAYEASRKAISAARPQTLAGMRAKALAAKAEALMPDGSESYDGTTAGVWASDLLHDVLRATGGAA</sequence>
<protein>
    <recommendedName>
        <fullName evidence="4">Secreted protein</fullName>
    </recommendedName>
</protein>
<keyword evidence="3" id="KW-1185">Reference proteome</keyword>
<dbReference type="Proteomes" id="UP000660885">
    <property type="component" value="Unassembled WGS sequence"/>
</dbReference>
<organism evidence="2 3">
    <name type="scientific">Belnapia arida</name>
    <dbReference type="NCBI Taxonomy" id="2804533"/>
    <lineage>
        <taxon>Bacteria</taxon>
        <taxon>Pseudomonadati</taxon>
        <taxon>Pseudomonadota</taxon>
        <taxon>Alphaproteobacteria</taxon>
        <taxon>Acetobacterales</taxon>
        <taxon>Roseomonadaceae</taxon>
        <taxon>Belnapia</taxon>
    </lineage>
</organism>
<dbReference type="RefSeq" id="WP_202835317.1">
    <property type="nucleotide sequence ID" value="NZ_JAETWB010000047.1"/>
</dbReference>
<feature type="signal peptide" evidence="1">
    <location>
        <begin position="1"/>
        <end position="22"/>
    </location>
</feature>
<evidence type="ECO:0000313" key="2">
    <source>
        <dbReference type="EMBL" id="MBL6082105.1"/>
    </source>
</evidence>
<feature type="chain" id="PRO_5047525739" description="Secreted protein" evidence="1">
    <location>
        <begin position="23"/>
        <end position="126"/>
    </location>
</feature>
<evidence type="ECO:0000256" key="1">
    <source>
        <dbReference type="SAM" id="SignalP"/>
    </source>
</evidence>
<name>A0ABS1UD84_9PROT</name>
<reference evidence="2 3" key="1">
    <citation type="submission" date="2021-01" db="EMBL/GenBank/DDBJ databases">
        <title>Belnapia mucosa sp. nov. and Belnapia arida sp. nov., isolated from the Tabernas Desert (Almeria, Spain).</title>
        <authorList>
            <person name="Molina-Menor E."/>
            <person name="Vidal-Verdu A."/>
            <person name="Calonge A."/>
            <person name="Satari L."/>
            <person name="Pereto J."/>
            <person name="Porcar M."/>
        </authorList>
    </citation>
    <scope>NUCLEOTIDE SEQUENCE [LARGE SCALE GENOMIC DNA]</scope>
    <source>
        <strain evidence="2 3">T18</strain>
    </source>
</reference>
<keyword evidence="1" id="KW-0732">Signal</keyword>
<accession>A0ABS1UD84</accession>